<reference evidence="2 3" key="1">
    <citation type="submission" date="2024-05" db="EMBL/GenBank/DDBJ databases">
        <authorList>
            <person name="De Oliveira J.P."/>
            <person name="Noriler S.A."/>
            <person name="De Oliveira A.G."/>
            <person name="Sipoli D.S."/>
        </authorList>
    </citation>
    <scope>NUCLEOTIDE SEQUENCE [LARGE SCALE GENOMIC DNA]</scope>
    <source>
        <strain evidence="2 3">LABIM186</strain>
    </source>
</reference>
<feature type="signal peptide" evidence="1">
    <location>
        <begin position="1"/>
        <end position="19"/>
    </location>
</feature>
<dbReference type="RefSeq" id="WP_346195922.1">
    <property type="nucleotide sequence ID" value="NZ_JBDJHV010000030.1"/>
</dbReference>
<protein>
    <submittedName>
        <fullName evidence="2">Uncharacterized protein</fullName>
    </submittedName>
</protein>
<accession>A0ABV0H4X3</accession>
<organism evidence="2 3">
    <name type="scientific">Chromobacterium piscinae</name>
    <dbReference type="NCBI Taxonomy" id="686831"/>
    <lineage>
        <taxon>Bacteria</taxon>
        <taxon>Pseudomonadati</taxon>
        <taxon>Pseudomonadota</taxon>
        <taxon>Betaproteobacteria</taxon>
        <taxon>Neisseriales</taxon>
        <taxon>Chromobacteriaceae</taxon>
        <taxon>Chromobacterium</taxon>
    </lineage>
</organism>
<evidence type="ECO:0000313" key="2">
    <source>
        <dbReference type="EMBL" id="MEO3955144.1"/>
    </source>
</evidence>
<dbReference type="EMBL" id="JBDQQU010000011">
    <property type="protein sequence ID" value="MEO3955144.1"/>
    <property type="molecule type" value="Genomic_DNA"/>
</dbReference>
<evidence type="ECO:0000313" key="3">
    <source>
        <dbReference type="Proteomes" id="UP001438292"/>
    </source>
</evidence>
<comment type="caution">
    <text evidence="2">The sequence shown here is derived from an EMBL/GenBank/DDBJ whole genome shotgun (WGS) entry which is preliminary data.</text>
</comment>
<name>A0ABV0H4X3_9NEIS</name>
<gene>
    <name evidence="2" type="ORF">ABH309_11795</name>
</gene>
<evidence type="ECO:0000256" key="1">
    <source>
        <dbReference type="SAM" id="SignalP"/>
    </source>
</evidence>
<dbReference type="Proteomes" id="UP001438292">
    <property type="component" value="Unassembled WGS sequence"/>
</dbReference>
<feature type="chain" id="PRO_5046042393" evidence="1">
    <location>
        <begin position="20"/>
        <end position="266"/>
    </location>
</feature>
<keyword evidence="3" id="KW-1185">Reference proteome</keyword>
<proteinExistence type="predicted"/>
<keyword evidence="1" id="KW-0732">Signal</keyword>
<sequence length="266" mass="28607">MKPILFFYMLLLFPVLASAKPITSFDSPPVIDLSDRLRAQKHGARNIQVQQLDATSSTRILRSADGKLVLSPPSESVAELSPAAPNALRSGKMLTVNTLAGSLQFKNWRVSKGEGDFSTFAYRGQVAGGALQRVDLYMGHDAPGSMLVDNRNGKVYFVHSGDHPVAISPDGSAVLEMQPLGWRLQLVALTAEKRNAELFCNAPDNSSIGTDFHGWNSASANGFDLALDAGGQKVAVRFTRAAGGWRMESSHPALLAKLGVHCSMRS</sequence>